<dbReference type="Gene3D" id="3.20.20.450">
    <property type="entry name" value="EAL domain"/>
    <property type="match status" value="1"/>
</dbReference>
<dbReference type="PROSITE" id="PS50883">
    <property type="entry name" value="EAL"/>
    <property type="match status" value="1"/>
</dbReference>
<dbReference type="InterPro" id="IPR050706">
    <property type="entry name" value="Cyclic-di-GMP_PDE-like"/>
</dbReference>
<evidence type="ECO:0000313" key="2">
    <source>
        <dbReference type="EMBL" id="QIO06349.1"/>
    </source>
</evidence>
<feature type="domain" description="EAL" evidence="1">
    <location>
        <begin position="511"/>
        <end position="761"/>
    </location>
</feature>
<dbReference type="InterPro" id="IPR001633">
    <property type="entry name" value="EAL_dom"/>
</dbReference>
<dbReference type="KEGG" id="asha:G8E00_10500"/>
<name>A0A6G8RWN3_9GAMM</name>
<reference evidence="2 3" key="1">
    <citation type="submission" date="2020-03" db="EMBL/GenBank/DDBJ databases">
        <authorList>
            <person name="Zhu W."/>
        </authorList>
    </citation>
    <scope>NUCLEOTIDE SEQUENCE [LARGE SCALE GENOMIC DNA]</scope>
    <source>
        <strain evidence="2 3">323-1</strain>
    </source>
</reference>
<dbReference type="EMBL" id="CP049801">
    <property type="protein sequence ID" value="QIO06349.1"/>
    <property type="molecule type" value="Genomic_DNA"/>
</dbReference>
<dbReference type="AlphaFoldDB" id="A0A6G8RWN3"/>
<dbReference type="RefSeq" id="WP_166224410.1">
    <property type="nucleotide sequence ID" value="NZ_CP049801.1"/>
</dbReference>
<dbReference type="Pfam" id="PF00563">
    <property type="entry name" value="EAL"/>
    <property type="match status" value="1"/>
</dbReference>
<dbReference type="PANTHER" id="PTHR33121">
    <property type="entry name" value="CYCLIC DI-GMP PHOSPHODIESTERASE PDEF"/>
    <property type="match status" value="1"/>
</dbReference>
<dbReference type="GO" id="GO:0071111">
    <property type="term" value="F:cyclic-guanylate-specific phosphodiesterase activity"/>
    <property type="evidence" value="ECO:0007669"/>
    <property type="project" value="InterPro"/>
</dbReference>
<organism evidence="2 3">
    <name type="scientific">Acinetobacter shaoyimingii</name>
    <dbReference type="NCBI Taxonomy" id="2715164"/>
    <lineage>
        <taxon>Bacteria</taxon>
        <taxon>Pseudomonadati</taxon>
        <taxon>Pseudomonadota</taxon>
        <taxon>Gammaproteobacteria</taxon>
        <taxon>Moraxellales</taxon>
        <taxon>Moraxellaceae</taxon>
        <taxon>Acinetobacter</taxon>
    </lineage>
</organism>
<accession>A0A6G8RWN3</accession>
<gene>
    <name evidence="2" type="ORF">G8E00_10500</name>
</gene>
<proteinExistence type="predicted"/>
<dbReference type="SMART" id="SM00052">
    <property type="entry name" value="EAL"/>
    <property type="match status" value="1"/>
</dbReference>
<keyword evidence="3" id="KW-1185">Reference proteome</keyword>
<dbReference type="CDD" id="cd01948">
    <property type="entry name" value="EAL"/>
    <property type="match status" value="1"/>
</dbReference>
<dbReference type="PANTHER" id="PTHR33121:SF70">
    <property type="entry name" value="SIGNALING PROTEIN YKOW"/>
    <property type="match status" value="1"/>
</dbReference>
<evidence type="ECO:0000259" key="1">
    <source>
        <dbReference type="PROSITE" id="PS50883"/>
    </source>
</evidence>
<dbReference type="SUPFAM" id="SSF141868">
    <property type="entry name" value="EAL domain-like"/>
    <property type="match status" value="1"/>
</dbReference>
<sequence length="761" mass="85841">MGSLEVRNLFLSKKLKRSEIRILIIDDNQIRYNEILEIFQNNNHLVSAVLLDDLKSFEKQLNTSWDLIIFGRAYDIKIEQAVALIQATSQIDIPLLYLASEDYSPNDYQGFIHKGIYDVIHLNDKNHFYINIIRALSYSRSIQIQQNLSNDLENAKLHTQVLVEEQNKAVATIQEGIHGEANAEYLSLFGIESEDDLVGLPLLDIIQPVKVSEFKNRFKKVSQGQFELGRFEIDTLNTHAKIKNPLKIEFIPSEEPDTIQIAIETVDSNKSTGSKGDSGSAKQELFLNIQRFVKNNPAKENALVVFSLANCAEAILNADWGTFTTFFSRIPEFIKEQTNATLFRIEGALYAIVLQAESAEILDSRLRGLTSLEKPQLITIGDKAFTQKIKLGYSTFKADQFEDEIKLFSLIESAFNTPLPKDQSASDLELSATLAEAEISLTPTVEEAKVAPSEIKPSLKLDDLELAPIAETPTAPTIAETVPAVEAPVEQPITLTQDEIAPPIETKAIDQPSLLSELSKILDRGEIQLKYQQFYDKNDADLHIYEVTSGFIHENEWKNINKLVELTEDPELSSKIDRWILVEACKKLHNFITQYPDAKIVVNLNAQSLVRDKHLTTLISKLISIVGSKLPNPLILQFNEEDFAKNMAESAQAVAALRQSGAEISIRHFGSTSSSEAILKESEISYIKLDKDFTDKLSDDNFLEELNEKIAHYQELRPVEMILSHLDDMGSFANAWNIEPRFLQGDYFQKKLDHLTDVQDQ</sequence>
<dbReference type="InterPro" id="IPR035919">
    <property type="entry name" value="EAL_sf"/>
</dbReference>
<evidence type="ECO:0000313" key="3">
    <source>
        <dbReference type="Proteomes" id="UP000502297"/>
    </source>
</evidence>
<protein>
    <submittedName>
        <fullName evidence="2">EAL domain-containing protein</fullName>
    </submittedName>
</protein>
<dbReference type="Proteomes" id="UP000502297">
    <property type="component" value="Chromosome"/>
</dbReference>